<evidence type="ECO:0000256" key="1">
    <source>
        <dbReference type="SAM" id="SignalP"/>
    </source>
</evidence>
<keyword evidence="3" id="KW-1185">Reference proteome</keyword>
<feature type="chain" id="PRO_5015142185" evidence="1">
    <location>
        <begin position="20"/>
        <end position="262"/>
    </location>
</feature>
<name>A0A2P7ZJL6_9PEZI</name>
<dbReference type="GO" id="GO:0016853">
    <property type="term" value="F:isomerase activity"/>
    <property type="evidence" value="ECO:0007669"/>
    <property type="project" value="UniProtKB-KW"/>
</dbReference>
<sequence length="262" mass="28415">MRIAYLMLLTIGQAVMVLTFGYNESQVTPYLGTDAYDTYNQLNFASGILQLKGIAFGDNGANGGSFQAWSDRLTCTVNNQPYSGFQCAAYAIQNATLFAANGVVTGGGKNLANTIIMRSNSNSGFYNEVDLGQGPSCLANAGEAYARGNQNCPVGGKNQVPSSRFQFPNRAVKVTCKKACGTYGAVDDNLYNVILPMVTLMRDLNYFSARFALKRNLKESNFVIARCRVTVPNLSNFPLDSCPDTIPTYGQDFMANEDLPIN</sequence>
<proteinExistence type="predicted"/>
<organism evidence="2 3">
    <name type="scientific">Elsinoe australis</name>
    <dbReference type="NCBI Taxonomy" id="40998"/>
    <lineage>
        <taxon>Eukaryota</taxon>
        <taxon>Fungi</taxon>
        <taxon>Dikarya</taxon>
        <taxon>Ascomycota</taxon>
        <taxon>Pezizomycotina</taxon>
        <taxon>Dothideomycetes</taxon>
        <taxon>Dothideomycetidae</taxon>
        <taxon>Myriangiales</taxon>
        <taxon>Elsinoaceae</taxon>
        <taxon>Elsinoe</taxon>
    </lineage>
</organism>
<feature type="signal peptide" evidence="1">
    <location>
        <begin position="1"/>
        <end position="19"/>
    </location>
</feature>
<dbReference type="EMBL" id="NHZQ01000177">
    <property type="protein sequence ID" value="PSK48398.1"/>
    <property type="molecule type" value="Genomic_DNA"/>
</dbReference>
<gene>
    <name evidence="2" type="ORF">B9Z65_5574</name>
</gene>
<protein>
    <submittedName>
        <fullName evidence="2">Ribose 5-phosphate isomerase A</fullName>
    </submittedName>
</protein>
<keyword evidence="1" id="KW-0732">Signal</keyword>
<dbReference type="OrthoDB" id="3905592at2759"/>
<comment type="caution">
    <text evidence="2">The sequence shown here is derived from an EMBL/GenBank/DDBJ whole genome shotgun (WGS) entry which is preliminary data.</text>
</comment>
<dbReference type="AlphaFoldDB" id="A0A2P7ZJL6"/>
<evidence type="ECO:0000313" key="2">
    <source>
        <dbReference type="EMBL" id="PSK48398.1"/>
    </source>
</evidence>
<keyword evidence="2" id="KW-0413">Isomerase</keyword>
<dbReference type="Proteomes" id="UP000243723">
    <property type="component" value="Unassembled WGS sequence"/>
</dbReference>
<accession>A0A2P7ZJL6</accession>
<evidence type="ECO:0000313" key="3">
    <source>
        <dbReference type="Proteomes" id="UP000243723"/>
    </source>
</evidence>
<reference evidence="2 3" key="1">
    <citation type="submission" date="2017-05" db="EMBL/GenBank/DDBJ databases">
        <title>Draft genome sequence of Elsinoe australis.</title>
        <authorList>
            <person name="Cheng Q."/>
        </authorList>
    </citation>
    <scope>NUCLEOTIDE SEQUENCE [LARGE SCALE GENOMIC DNA]</scope>
    <source>
        <strain evidence="2 3">NL1</strain>
    </source>
</reference>